<organism evidence="2 3">
    <name type="scientific">Massariosphaeria phaeospora</name>
    <dbReference type="NCBI Taxonomy" id="100035"/>
    <lineage>
        <taxon>Eukaryota</taxon>
        <taxon>Fungi</taxon>
        <taxon>Dikarya</taxon>
        <taxon>Ascomycota</taxon>
        <taxon>Pezizomycotina</taxon>
        <taxon>Dothideomycetes</taxon>
        <taxon>Pleosporomycetidae</taxon>
        <taxon>Pleosporales</taxon>
        <taxon>Pleosporales incertae sedis</taxon>
        <taxon>Massariosphaeria</taxon>
    </lineage>
</organism>
<dbReference type="Proteomes" id="UP000481861">
    <property type="component" value="Unassembled WGS sequence"/>
</dbReference>
<evidence type="ECO:0000313" key="3">
    <source>
        <dbReference type="Proteomes" id="UP000481861"/>
    </source>
</evidence>
<keyword evidence="3" id="KW-1185">Reference proteome</keyword>
<feature type="region of interest" description="Disordered" evidence="1">
    <location>
        <begin position="156"/>
        <end position="196"/>
    </location>
</feature>
<proteinExistence type="predicted"/>
<gene>
    <name evidence="2" type="ORF">BDV95DRAFT_602093</name>
</gene>
<evidence type="ECO:0000256" key="1">
    <source>
        <dbReference type="SAM" id="MobiDB-lite"/>
    </source>
</evidence>
<comment type="caution">
    <text evidence="2">The sequence shown here is derived from an EMBL/GenBank/DDBJ whole genome shotgun (WGS) entry which is preliminary data.</text>
</comment>
<name>A0A7C8IM94_9PLEO</name>
<dbReference type="OrthoDB" id="2896980at2759"/>
<accession>A0A7C8IM94</accession>
<dbReference type="AlphaFoldDB" id="A0A7C8IM94"/>
<sequence length="211" mass="23844">MVLTNKYISYNSEVNPCPGSRLRVDVAFRDEQGIFAMIELKRSAYIIREDFESSIWDKDEAETVLGSLLEPSGRTSTISRSFRGVFNGTKQVKAYARKNGCRFVALCDYNSLVLFVFDQDRVEYDRASAFLLDEKKFRIGLLGFLMKACTDGARESQRSKGEKTGCSGSKPDGSQCKRVTTDVENTGVSSRDDSNGELRWWCKDHVHQKDS</sequence>
<evidence type="ECO:0000313" key="2">
    <source>
        <dbReference type="EMBL" id="KAF2876067.1"/>
    </source>
</evidence>
<protein>
    <submittedName>
        <fullName evidence="2">Uncharacterized protein</fullName>
    </submittedName>
</protein>
<dbReference type="EMBL" id="JAADJZ010000003">
    <property type="protein sequence ID" value="KAF2876067.1"/>
    <property type="molecule type" value="Genomic_DNA"/>
</dbReference>
<reference evidence="2 3" key="1">
    <citation type="submission" date="2020-01" db="EMBL/GenBank/DDBJ databases">
        <authorList>
            <consortium name="DOE Joint Genome Institute"/>
            <person name="Haridas S."/>
            <person name="Albert R."/>
            <person name="Binder M."/>
            <person name="Bloem J."/>
            <person name="Labutti K."/>
            <person name="Salamov A."/>
            <person name="Andreopoulos B."/>
            <person name="Baker S.E."/>
            <person name="Barry K."/>
            <person name="Bills G."/>
            <person name="Bluhm B.H."/>
            <person name="Cannon C."/>
            <person name="Castanera R."/>
            <person name="Culley D.E."/>
            <person name="Daum C."/>
            <person name="Ezra D."/>
            <person name="Gonzalez J.B."/>
            <person name="Henrissat B."/>
            <person name="Kuo A."/>
            <person name="Liang C."/>
            <person name="Lipzen A."/>
            <person name="Lutzoni F."/>
            <person name="Magnuson J."/>
            <person name="Mondo S."/>
            <person name="Nolan M."/>
            <person name="Ohm R."/>
            <person name="Pangilinan J."/>
            <person name="Park H.-J.H."/>
            <person name="Ramirez L."/>
            <person name="Alfaro M."/>
            <person name="Sun H."/>
            <person name="Tritt A."/>
            <person name="Yoshinaga Y."/>
            <person name="Zwiers L.-H.L."/>
            <person name="Turgeon B.G."/>
            <person name="Goodwin S.B."/>
            <person name="Spatafora J.W."/>
            <person name="Crous P.W."/>
            <person name="Grigoriev I.V."/>
        </authorList>
    </citation>
    <scope>NUCLEOTIDE SEQUENCE [LARGE SCALE GENOMIC DNA]</scope>
    <source>
        <strain evidence="2 3">CBS 611.86</strain>
    </source>
</reference>